<protein>
    <submittedName>
        <fullName evidence="1">Uncharacterized protein</fullName>
    </submittedName>
</protein>
<proteinExistence type="predicted"/>
<gene>
    <name evidence="1" type="ORF">BPOR_0001g00640</name>
</gene>
<accession>A0A4Z1L6Y2</accession>
<organism evidence="1 2">
    <name type="scientific">Botrytis porri</name>
    <dbReference type="NCBI Taxonomy" id="87229"/>
    <lineage>
        <taxon>Eukaryota</taxon>
        <taxon>Fungi</taxon>
        <taxon>Dikarya</taxon>
        <taxon>Ascomycota</taxon>
        <taxon>Pezizomycotina</taxon>
        <taxon>Leotiomycetes</taxon>
        <taxon>Helotiales</taxon>
        <taxon>Sclerotiniaceae</taxon>
        <taxon>Botrytis</taxon>
    </lineage>
</organism>
<comment type="caution">
    <text evidence="1">The sequence shown here is derived from an EMBL/GenBank/DDBJ whole genome shotgun (WGS) entry which is preliminary data.</text>
</comment>
<name>A0A4Z1L6Y2_9HELO</name>
<keyword evidence="2" id="KW-1185">Reference proteome</keyword>
<sequence length="88" mass="10018">MDLVVNVRACERGVGQKAPRFHNPRENLECDQCSGTKELDNARELKTFGQFGQADEKEWMWFVGLKDISNALRDDTGQCKFPRSVLAD</sequence>
<evidence type="ECO:0000313" key="2">
    <source>
        <dbReference type="Proteomes" id="UP000297280"/>
    </source>
</evidence>
<dbReference type="EMBL" id="PQXO01000001">
    <property type="protein sequence ID" value="TGO92579.1"/>
    <property type="molecule type" value="Genomic_DNA"/>
</dbReference>
<reference evidence="1 2" key="1">
    <citation type="submission" date="2017-12" db="EMBL/GenBank/DDBJ databases">
        <title>Comparative genomics of Botrytis spp.</title>
        <authorList>
            <person name="Valero-Jimenez C.A."/>
            <person name="Tapia P."/>
            <person name="Veloso J."/>
            <person name="Silva-Moreno E."/>
            <person name="Staats M."/>
            <person name="Valdes J.H."/>
            <person name="Van Kan J.A.L."/>
        </authorList>
    </citation>
    <scope>NUCLEOTIDE SEQUENCE [LARGE SCALE GENOMIC DNA]</scope>
    <source>
        <strain evidence="1 2">MUCL3349</strain>
    </source>
</reference>
<dbReference type="AlphaFoldDB" id="A0A4Z1L6Y2"/>
<dbReference type="Proteomes" id="UP000297280">
    <property type="component" value="Unassembled WGS sequence"/>
</dbReference>
<evidence type="ECO:0000313" key="1">
    <source>
        <dbReference type="EMBL" id="TGO92579.1"/>
    </source>
</evidence>